<comment type="caution">
    <text evidence="2">The sequence shown here is derived from an EMBL/GenBank/DDBJ whole genome shotgun (WGS) entry which is preliminary data.</text>
</comment>
<evidence type="ECO:0000313" key="2">
    <source>
        <dbReference type="EMBL" id="MCF2217928.1"/>
    </source>
</evidence>
<feature type="transmembrane region" description="Helical" evidence="1">
    <location>
        <begin position="6"/>
        <end position="22"/>
    </location>
</feature>
<proteinExistence type="predicted"/>
<keyword evidence="1" id="KW-1133">Transmembrane helix</keyword>
<name>A0ABS9C155_9FLAO</name>
<gene>
    <name evidence="2" type="ORF">H9Q08_01255</name>
</gene>
<organism evidence="2 3">
    <name type="scientific">Chryseobacterium indicum</name>
    <dbReference type="NCBI Taxonomy" id="2766954"/>
    <lineage>
        <taxon>Bacteria</taxon>
        <taxon>Pseudomonadati</taxon>
        <taxon>Bacteroidota</taxon>
        <taxon>Flavobacteriia</taxon>
        <taxon>Flavobacteriales</taxon>
        <taxon>Weeksellaceae</taxon>
        <taxon>Chryseobacterium group</taxon>
        <taxon>Chryseobacterium</taxon>
    </lineage>
</organism>
<keyword evidence="3" id="KW-1185">Reference proteome</keyword>
<dbReference type="RefSeq" id="WP_235129781.1">
    <property type="nucleotide sequence ID" value="NZ_JACSGT010000001.1"/>
</dbReference>
<dbReference type="EMBL" id="JACSGT010000001">
    <property type="protein sequence ID" value="MCF2217928.1"/>
    <property type="molecule type" value="Genomic_DNA"/>
</dbReference>
<keyword evidence="1" id="KW-0812">Transmembrane</keyword>
<accession>A0ABS9C155</accession>
<sequence>MLKYLKYIILLVFLVVVVIYYNKSSDAEMKQSSEYLHNNVEFEGYVSGFKQSDNHAFGIIYLKLTKSNVQEFDKTLKRGIYPYKIKGNIAELYCTVSVERKKGDIVKLISNKETIYYNPQNSKEEGSLFIIVDPYNIDFVKEHTMFK</sequence>
<protein>
    <submittedName>
        <fullName evidence="2">Uncharacterized protein</fullName>
    </submittedName>
</protein>
<keyword evidence="1" id="KW-0472">Membrane</keyword>
<reference evidence="2" key="1">
    <citation type="submission" date="2021-08" db="EMBL/GenBank/DDBJ databases">
        <title>Complete genome sequence of Chryseobacterium sp strain PS-8.</title>
        <authorList>
            <person name="Das S.K."/>
        </authorList>
    </citation>
    <scope>NUCLEOTIDE SEQUENCE</scope>
    <source>
        <strain evidence="2">PS-8</strain>
    </source>
</reference>
<evidence type="ECO:0000313" key="3">
    <source>
        <dbReference type="Proteomes" id="UP001430374"/>
    </source>
</evidence>
<dbReference type="Proteomes" id="UP001430374">
    <property type="component" value="Unassembled WGS sequence"/>
</dbReference>
<evidence type="ECO:0000256" key="1">
    <source>
        <dbReference type="SAM" id="Phobius"/>
    </source>
</evidence>